<dbReference type="EMBL" id="RFFI01000076">
    <property type="protein sequence ID" value="RMI08668.1"/>
    <property type="molecule type" value="Genomic_DNA"/>
</dbReference>
<dbReference type="GO" id="GO:0003779">
    <property type="term" value="F:actin binding"/>
    <property type="evidence" value="ECO:0007669"/>
    <property type="project" value="InterPro"/>
</dbReference>
<accession>A0A3M2JEE2</accession>
<evidence type="ECO:0000313" key="1">
    <source>
        <dbReference type="EMBL" id="RMI08668.1"/>
    </source>
</evidence>
<dbReference type="OrthoDB" id="5188615at2"/>
<organism evidence="1 2">
    <name type="scientific">Cellulomonas triticagri</name>
    <dbReference type="NCBI Taxonomy" id="2483352"/>
    <lineage>
        <taxon>Bacteria</taxon>
        <taxon>Bacillati</taxon>
        <taxon>Actinomycetota</taxon>
        <taxon>Actinomycetes</taxon>
        <taxon>Micrococcales</taxon>
        <taxon>Cellulomonadaceae</taxon>
        <taxon>Cellulomonas</taxon>
    </lineage>
</organism>
<gene>
    <name evidence="1" type="ORF">EBM89_13625</name>
</gene>
<reference evidence="1 2" key="1">
    <citation type="submission" date="2018-10" db="EMBL/GenBank/DDBJ databases">
        <title>Isolation, diversity and antifungal activity of actinobacteria from wheat.</title>
        <authorList>
            <person name="Han C."/>
        </authorList>
    </citation>
    <scope>NUCLEOTIDE SEQUENCE [LARGE SCALE GENOMIC DNA]</scope>
    <source>
        <strain evidence="1 2">NEAU-YY56</strain>
    </source>
</reference>
<proteinExistence type="predicted"/>
<keyword evidence="2" id="KW-1185">Reference proteome</keyword>
<name>A0A3M2JEE2_9CELL</name>
<sequence>MTWHAYVDESKAADYLLAATRVDPGREAGARRVLRALVPPRQSRLHMRHEPDRRRREILTAVGSLEVVTTLYRARARPGTTQISRRRACLARLVTDLAGACDRLVLESDETQDARDRRDLVALTREAGCRDTLRYEHLRASQELLLAVPDVVAWSYARGGEWRRRVTSHVEVVEVADA</sequence>
<evidence type="ECO:0000313" key="2">
    <source>
        <dbReference type="Proteomes" id="UP000269289"/>
    </source>
</evidence>
<dbReference type="Proteomes" id="UP000269289">
    <property type="component" value="Unassembled WGS sequence"/>
</dbReference>
<protein>
    <recommendedName>
        <fullName evidence="3">DUF3800 domain-containing protein</fullName>
    </recommendedName>
</protein>
<dbReference type="AlphaFoldDB" id="A0A3M2JEE2"/>
<dbReference type="InterPro" id="IPR027310">
    <property type="entry name" value="Profilin_CS"/>
</dbReference>
<dbReference type="PROSITE" id="PS00414">
    <property type="entry name" value="PROFILIN"/>
    <property type="match status" value="1"/>
</dbReference>
<comment type="caution">
    <text evidence="1">The sequence shown here is derived from an EMBL/GenBank/DDBJ whole genome shotgun (WGS) entry which is preliminary data.</text>
</comment>
<evidence type="ECO:0008006" key="3">
    <source>
        <dbReference type="Google" id="ProtNLM"/>
    </source>
</evidence>